<proteinExistence type="predicted"/>
<dbReference type="PATRIC" id="fig|388467.6.peg.1279"/>
<name>A0A073CET8_PLAA1</name>
<organism evidence="1 2">
    <name type="scientific">Planktothrix agardhii (strain NIVA-CYA 126/8)</name>
    <dbReference type="NCBI Taxonomy" id="388467"/>
    <lineage>
        <taxon>Bacteria</taxon>
        <taxon>Bacillati</taxon>
        <taxon>Cyanobacteriota</taxon>
        <taxon>Cyanophyceae</taxon>
        <taxon>Oscillatoriophycideae</taxon>
        <taxon>Oscillatoriales</taxon>
        <taxon>Microcoleaceae</taxon>
        <taxon>Planktothrix</taxon>
    </lineage>
</organism>
<dbReference type="RefSeq" id="WP_042153051.1">
    <property type="nucleotide sequence ID" value="NZ_CM002803.1"/>
</dbReference>
<dbReference type="EMBL" id="CM002803">
    <property type="protein sequence ID" value="KEI66407.1"/>
    <property type="molecule type" value="Genomic_DNA"/>
</dbReference>
<protein>
    <submittedName>
        <fullName evidence="1">Uncharacterized protein</fullName>
    </submittedName>
</protein>
<evidence type="ECO:0000313" key="1">
    <source>
        <dbReference type="EMBL" id="KEI66407.1"/>
    </source>
</evidence>
<accession>A0A073CET8</accession>
<sequence length="59" mass="6645">MTLSKETVRETSLEDIPTSESFDFDLWATKVRRQLVAALNHQVAPELSQNDAQTTPSKL</sequence>
<reference evidence="1 2" key="1">
    <citation type="journal article" date="2014" name="Appl. Environ. Microbiol.">
        <title>Elucidation of insertion elements encoded on plasmids and in vitro construction of shuttle vectors from the toxic cyanobacterium Planktothrix.</title>
        <authorList>
            <person name="Christiansen G."/>
            <person name="Goesmann A."/>
            <person name="Kurmayer R."/>
        </authorList>
    </citation>
    <scope>NUCLEOTIDE SEQUENCE [LARGE SCALE GENOMIC DNA]</scope>
    <source>
        <strain evidence="1 2">NIVA-CYA 126/8</strain>
    </source>
</reference>
<gene>
    <name evidence="1" type="ORF">A19Y_1340</name>
</gene>
<dbReference type="AlphaFoldDB" id="A0A073CET8"/>
<dbReference type="Proteomes" id="UP000027395">
    <property type="component" value="Chromosome"/>
</dbReference>
<dbReference type="HOGENOM" id="CLU_2956625_0_0_3"/>
<keyword evidence="2" id="KW-1185">Reference proteome</keyword>
<evidence type="ECO:0000313" key="2">
    <source>
        <dbReference type="Proteomes" id="UP000027395"/>
    </source>
</evidence>